<comment type="subcellular location">
    <subcellularLocation>
        <location evidence="1">Nucleus</location>
    </subcellularLocation>
</comment>
<dbReference type="InterPro" id="IPR012583">
    <property type="entry name" value="RIX1_N"/>
</dbReference>
<keyword evidence="8" id="KW-1185">Reference proteome</keyword>
<comment type="caution">
    <text evidence="7">The sequence shown here is derived from an EMBL/GenBank/DDBJ whole genome shotgun (WGS) entry which is preliminary data.</text>
</comment>
<evidence type="ECO:0000256" key="4">
    <source>
        <dbReference type="ARBA" id="ARBA00023242"/>
    </source>
</evidence>
<feature type="domain" description="Pre-rRNA-processing protein RIX1 N-terminal" evidence="6">
    <location>
        <begin position="10"/>
        <end position="220"/>
    </location>
</feature>
<proteinExistence type="inferred from homology"/>
<dbReference type="EMBL" id="JAGHQM010000589">
    <property type="protein sequence ID" value="KAH0559470.1"/>
    <property type="molecule type" value="Genomic_DNA"/>
</dbReference>
<protein>
    <recommendedName>
        <fullName evidence="3">Pre-rRNA-processing protein RIX1</fullName>
    </recommendedName>
</protein>
<reference evidence="7" key="1">
    <citation type="submission" date="2021-03" db="EMBL/GenBank/DDBJ databases">
        <title>Comparative genomics and phylogenomic investigation of the class Geoglossomycetes provide insights into ecological specialization and systematics.</title>
        <authorList>
            <person name="Melie T."/>
            <person name="Pirro S."/>
            <person name="Miller A.N."/>
            <person name="Quandt A."/>
        </authorList>
    </citation>
    <scope>NUCLEOTIDE SEQUENCE</scope>
    <source>
        <strain evidence="7">CAQ_001_2017</strain>
    </source>
</reference>
<feature type="region of interest" description="Disordered" evidence="5">
    <location>
        <begin position="505"/>
        <end position="542"/>
    </location>
</feature>
<dbReference type="PANTHER" id="PTHR34105">
    <property type="entry name" value="PROLINE-, GLUTAMIC ACID- AND LEUCINE-RICH PROTEIN 1"/>
    <property type="match status" value="1"/>
</dbReference>
<dbReference type="Pfam" id="PF08167">
    <property type="entry name" value="RIX1"/>
    <property type="match status" value="1"/>
</dbReference>
<evidence type="ECO:0000313" key="7">
    <source>
        <dbReference type="EMBL" id="KAH0559470.1"/>
    </source>
</evidence>
<evidence type="ECO:0000256" key="2">
    <source>
        <dbReference type="ARBA" id="ARBA00010511"/>
    </source>
</evidence>
<evidence type="ECO:0000256" key="5">
    <source>
        <dbReference type="SAM" id="MobiDB-lite"/>
    </source>
</evidence>
<dbReference type="AlphaFoldDB" id="A0A9P8RQD6"/>
<organism evidence="7 8">
    <name type="scientific">Trichoglossum hirsutum</name>
    <dbReference type="NCBI Taxonomy" id="265104"/>
    <lineage>
        <taxon>Eukaryota</taxon>
        <taxon>Fungi</taxon>
        <taxon>Dikarya</taxon>
        <taxon>Ascomycota</taxon>
        <taxon>Pezizomycotina</taxon>
        <taxon>Geoglossomycetes</taxon>
        <taxon>Geoglossales</taxon>
        <taxon>Geoglossaceae</taxon>
        <taxon>Trichoglossum</taxon>
    </lineage>
</organism>
<evidence type="ECO:0000313" key="8">
    <source>
        <dbReference type="Proteomes" id="UP000750711"/>
    </source>
</evidence>
<dbReference type="GO" id="GO:0005634">
    <property type="term" value="C:nucleus"/>
    <property type="evidence" value="ECO:0007669"/>
    <property type="project" value="UniProtKB-SubCell"/>
</dbReference>
<name>A0A9P8RQD6_9PEZI</name>
<dbReference type="InterPro" id="IPR016024">
    <property type="entry name" value="ARM-type_fold"/>
</dbReference>
<evidence type="ECO:0000256" key="1">
    <source>
        <dbReference type="ARBA" id="ARBA00004123"/>
    </source>
</evidence>
<evidence type="ECO:0000256" key="3">
    <source>
        <dbReference type="ARBA" id="ARBA00021502"/>
    </source>
</evidence>
<dbReference type="PANTHER" id="PTHR34105:SF1">
    <property type="entry name" value="PROLINE-, GLUTAMIC ACID- AND LEUCINE-RICH PROTEIN 1"/>
    <property type="match status" value="1"/>
</dbReference>
<feature type="compositionally biased region" description="Polar residues" evidence="5">
    <location>
        <begin position="672"/>
        <end position="698"/>
    </location>
</feature>
<feature type="region of interest" description="Disordered" evidence="5">
    <location>
        <begin position="626"/>
        <end position="794"/>
    </location>
</feature>
<gene>
    <name evidence="7" type="ORF">GP486_004016</name>
</gene>
<feature type="compositionally biased region" description="Polar residues" evidence="5">
    <location>
        <begin position="505"/>
        <end position="520"/>
    </location>
</feature>
<evidence type="ECO:0000259" key="6">
    <source>
        <dbReference type="Pfam" id="PF08167"/>
    </source>
</evidence>
<accession>A0A9P8RQD6</accession>
<dbReference type="SUPFAM" id="SSF48371">
    <property type="entry name" value="ARM repeat"/>
    <property type="match status" value="1"/>
</dbReference>
<feature type="compositionally biased region" description="Polar residues" evidence="5">
    <location>
        <begin position="762"/>
        <end position="772"/>
    </location>
</feature>
<keyword evidence="4" id="KW-0539">Nucleus</keyword>
<sequence length="844" mass="90778">MPPPSCASSLRTISRLIATSPHENLPQTAPNLLKILDGCGPVLSAAESHTTGKDTTDSSVSVHRYIVQLSALLNGKSFPARWTAVVLIKTTIELGGWELLRNSNVWVRGLLGIFAKPDPPATHGLAIVTLTKIYLLLQPHQTLKREITTPTLPQFIDSCLNLAGLRQSSGSRELDIFSPLLPSILDAFCALLPHHRTLFRPHLSRIGSLVSPLLAPTPSSSLSDDEQNTEARVLGAVTPQCSTAAQRLHVLLSHCAPQNTASEVWVKGLKVTISEVHRTANQVFRAVIENWEPIAGQLPYRPDARTFGNAVSDDGGGAMDLPGWIGIQAGTERLIGLLNLLNKYIGGPTAELVSLPLGSVMDVLTRVFSLTVPLVRGGHDPQEAAEFNSEITKEEREGLWAGLPQVHVAGMELLAMLVERLGEAFFPMVQGSLDQISWVFNAEGWDADVRMAAYIVLSRILIIAGTSLSKSSISSLSRMLKSCCCDLLPPQQQSLAAMNSSNLNVQNKKNHNSKQSSANADSFLAPPTLPSSSPQNSDPFPGLRQAAHSLLPVILLNIPSQHLRFSLRSQLDRTAILTQHKKAMIASVLFPPVTAGTGKARSSILPHLARSCPGDFEVEGLIRPRMPVIPTGKGSINDVCEGEDDEEEDYYSQGKPLRRASTNDALDAGPSQPDTMSGSNPPSRDQQDAQPPRSTSPVQIPEDPLPSFSSSKRLHDTTDPEGGEDQSDDHPRNFRRQHAPPSPKRLRVDPTTTDAGFEARNSAFTYPSSTESPALAPPPRPRLGSSEPAAPANALDVRASAGSAAATQASVDMESDGEFEIPELVMDADTDEAEDMDEDADGNG</sequence>
<dbReference type="GO" id="GO:0006364">
    <property type="term" value="P:rRNA processing"/>
    <property type="evidence" value="ECO:0007669"/>
    <property type="project" value="TreeGrafter"/>
</dbReference>
<dbReference type="Proteomes" id="UP000750711">
    <property type="component" value="Unassembled WGS sequence"/>
</dbReference>
<comment type="similarity">
    <text evidence="2">Belongs to the RIX1/PELP1 family.</text>
</comment>
<feature type="compositionally biased region" description="Acidic residues" evidence="5">
    <location>
        <begin position="640"/>
        <end position="650"/>
    </location>
</feature>